<dbReference type="Proteomes" id="UP000198836">
    <property type="component" value="Unassembled WGS sequence"/>
</dbReference>
<dbReference type="SUPFAM" id="SSF50370">
    <property type="entry name" value="Ricin B-like lectins"/>
    <property type="match status" value="1"/>
</dbReference>
<dbReference type="Pfam" id="PF00652">
    <property type="entry name" value="Ricin_B_lectin"/>
    <property type="match status" value="1"/>
</dbReference>
<dbReference type="PROSITE" id="PS50231">
    <property type="entry name" value="RICIN_B_LECTIN"/>
    <property type="match status" value="1"/>
</dbReference>
<reference evidence="4" key="1">
    <citation type="submission" date="2016-10" db="EMBL/GenBank/DDBJ databases">
        <authorList>
            <person name="Varghese N."/>
            <person name="Submissions S."/>
        </authorList>
    </citation>
    <scope>NUCLEOTIDE SEQUENCE [LARGE SCALE GENOMIC DNA]</scope>
    <source>
        <strain evidence="4">DSM 18130</strain>
    </source>
</reference>
<dbReference type="EMBL" id="FOJM01000004">
    <property type="protein sequence ID" value="SFA44486.1"/>
    <property type="molecule type" value="Genomic_DNA"/>
</dbReference>
<dbReference type="InterPro" id="IPR035992">
    <property type="entry name" value="Ricin_B-like_lectins"/>
</dbReference>
<keyword evidence="3" id="KW-0430">Lectin</keyword>
<dbReference type="OrthoDB" id="9765957at2"/>
<keyword evidence="1" id="KW-0732">Signal</keyword>
<proteinExistence type="predicted"/>
<feature type="chain" id="PRO_5011646528" evidence="1">
    <location>
        <begin position="31"/>
        <end position="362"/>
    </location>
</feature>
<dbReference type="PROSITE" id="PS51257">
    <property type="entry name" value="PROKAR_LIPOPROTEIN"/>
    <property type="match status" value="1"/>
</dbReference>
<accession>A0A1I0T0A9</accession>
<dbReference type="RefSeq" id="WP_090981649.1">
    <property type="nucleotide sequence ID" value="NZ_FOJM01000004.1"/>
</dbReference>
<sequence length="362" mass="39035">MMMKNKMLFLKYMGAILLAAIFTSSCKKVAEVNPNETETFNSAITKKKVQAIQAIEIPQALANGTFYIMSKTSSKVIDVPGGQNGNNTSVWQWGGTGGTNQQWKLTSLSGGYYSIIGVESNRALTAADNTNGGNIQINDYTGANNQQWQFVSLGSNYYRIVNRASGKALDLWGSSLEDGGDINQYDSHGGDNQQWVLVKTKYNGQVGWAWTSTNGVPADVITRITNAMNDACARYNAGADWDARTLSVSYNTGVPTAEANVNGSISFGANASYQNVRTAMHEMGHCYGVGQTGGWYDLTNGGTYSGANGIATIRALETPTSNISAGGGHFWPYGLNYDSEWSETGAFRHVKVVRAMDLDGVY</sequence>
<dbReference type="InterPro" id="IPR000772">
    <property type="entry name" value="Ricin_B_lectin"/>
</dbReference>
<organism evidence="3 4">
    <name type="scientific">Pedobacter suwonensis</name>
    <dbReference type="NCBI Taxonomy" id="332999"/>
    <lineage>
        <taxon>Bacteria</taxon>
        <taxon>Pseudomonadati</taxon>
        <taxon>Bacteroidota</taxon>
        <taxon>Sphingobacteriia</taxon>
        <taxon>Sphingobacteriales</taxon>
        <taxon>Sphingobacteriaceae</taxon>
        <taxon>Pedobacter</taxon>
    </lineage>
</organism>
<dbReference type="SMART" id="SM00458">
    <property type="entry name" value="RICIN"/>
    <property type="match status" value="1"/>
</dbReference>
<keyword evidence="4" id="KW-1185">Reference proteome</keyword>
<gene>
    <name evidence="3" type="ORF">SAMN04488511_104115</name>
</gene>
<evidence type="ECO:0000313" key="3">
    <source>
        <dbReference type="EMBL" id="SFA44486.1"/>
    </source>
</evidence>
<dbReference type="STRING" id="332999.SAMN04488511_104115"/>
<feature type="signal peptide" evidence="1">
    <location>
        <begin position="1"/>
        <end position="30"/>
    </location>
</feature>
<dbReference type="AlphaFoldDB" id="A0A1I0T0A9"/>
<evidence type="ECO:0000259" key="2">
    <source>
        <dbReference type="SMART" id="SM00458"/>
    </source>
</evidence>
<dbReference type="GO" id="GO:0030246">
    <property type="term" value="F:carbohydrate binding"/>
    <property type="evidence" value="ECO:0007669"/>
    <property type="project" value="UniProtKB-KW"/>
</dbReference>
<dbReference type="CDD" id="cd00161">
    <property type="entry name" value="beta-trefoil_Ricin-like"/>
    <property type="match status" value="1"/>
</dbReference>
<protein>
    <submittedName>
        <fullName evidence="3">Ricin-type beta-trefoil lectin domain-like</fullName>
    </submittedName>
</protein>
<feature type="domain" description="Ricin B lectin" evidence="2">
    <location>
        <begin position="63"/>
        <end position="198"/>
    </location>
</feature>
<dbReference type="Gene3D" id="2.80.10.50">
    <property type="match status" value="2"/>
</dbReference>
<evidence type="ECO:0000256" key="1">
    <source>
        <dbReference type="SAM" id="SignalP"/>
    </source>
</evidence>
<name>A0A1I0T0A9_9SPHI</name>
<evidence type="ECO:0000313" key="4">
    <source>
        <dbReference type="Proteomes" id="UP000198836"/>
    </source>
</evidence>